<gene>
    <name evidence="5" type="ORF">LCGC14_0517240</name>
</gene>
<reference evidence="5" key="1">
    <citation type="journal article" date="2015" name="Nature">
        <title>Complex archaea that bridge the gap between prokaryotes and eukaryotes.</title>
        <authorList>
            <person name="Spang A."/>
            <person name="Saw J.H."/>
            <person name="Jorgensen S.L."/>
            <person name="Zaremba-Niedzwiedzka K."/>
            <person name="Martijn J."/>
            <person name="Lind A.E."/>
            <person name="van Eijk R."/>
            <person name="Schleper C."/>
            <person name="Guy L."/>
            <person name="Ettema T.J."/>
        </authorList>
    </citation>
    <scope>NUCLEOTIDE SEQUENCE</scope>
</reference>
<dbReference type="InterPro" id="IPR001650">
    <property type="entry name" value="Helicase_C-like"/>
</dbReference>
<dbReference type="CDD" id="cd18796">
    <property type="entry name" value="SF2_C_LHR"/>
    <property type="match status" value="1"/>
</dbReference>
<dbReference type="PANTHER" id="PTHR47962">
    <property type="entry name" value="ATP-DEPENDENT HELICASE LHR-RELATED-RELATED"/>
    <property type="match status" value="1"/>
</dbReference>
<dbReference type="GO" id="GO:0005524">
    <property type="term" value="F:ATP binding"/>
    <property type="evidence" value="ECO:0007669"/>
    <property type="project" value="UniProtKB-KW"/>
</dbReference>
<dbReference type="InterPro" id="IPR052511">
    <property type="entry name" value="ATP-dep_Helicase"/>
</dbReference>
<evidence type="ECO:0000259" key="4">
    <source>
        <dbReference type="PROSITE" id="PS51194"/>
    </source>
</evidence>
<comment type="caution">
    <text evidence="5">The sequence shown here is derived from an EMBL/GenBank/DDBJ whole genome shotgun (WGS) entry which is preliminary data.</text>
</comment>
<dbReference type="GO" id="GO:0003677">
    <property type="term" value="F:DNA binding"/>
    <property type="evidence" value="ECO:0007669"/>
    <property type="project" value="TreeGrafter"/>
</dbReference>
<dbReference type="PROSITE" id="PS51192">
    <property type="entry name" value="HELICASE_ATP_BIND_1"/>
    <property type="match status" value="1"/>
</dbReference>
<protein>
    <recommendedName>
        <fullName evidence="6">ATP-dependent helicase</fullName>
    </recommendedName>
</protein>
<dbReference type="InterPro" id="IPR011545">
    <property type="entry name" value="DEAD/DEAH_box_helicase_dom"/>
</dbReference>
<evidence type="ECO:0000256" key="2">
    <source>
        <dbReference type="ARBA" id="ARBA00022840"/>
    </source>
</evidence>
<evidence type="ECO:0000256" key="1">
    <source>
        <dbReference type="ARBA" id="ARBA00022741"/>
    </source>
</evidence>
<feature type="domain" description="Helicase ATP-binding" evidence="3">
    <location>
        <begin position="33"/>
        <end position="214"/>
    </location>
</feature>
<dbReference type="GO" id="GO:0016887">
    <property type="term" value="F:ATP hydrolysis activity"/>
    <property type="evidence" value="ECO:0007669"/>
    <property type="project" value="TreeGrafter"/>
</dbReference>
<dbReference type="SMART" id="SM00487">
    <property type="entry name" value="DEXDc"/>
    <property type="match status" value="1"/>
</dbReference>
<dbReference type="AlphaFoldDB" id="A0A0F9SHY7"/>
<name>A0A0F9SHY7_9ZZZZ</name>
<proteinExistence type="predicted"/>
<evidence type="ECO:0000259" key="3">
    <source>
        <dbReference type="PROSITE" id="PS51192"/>
    </source>
</evidence>
<dbReference type="Gene3D" id="3.40.50.300">
    <property type="entry name" value="P-loop containing nucleotide triphosphate hydrolases"/>
    <property type="match status" value="2"/>
</dbReference>
<feature type="domain" description="Helicase C-terminal" evidence="4">
    <location>
        <begin position="249"/>
        <end position="405"/>
    </location>
</feature>
<dbReference type="SUPFAM" id="SSF52540">
    <property type="entry name" value="P-loop containing nucleoside triphosphate hydrolases"/>
    <property type="match status" value="1"/>
</dbReference>
<dbReference type="CDD" id="cd17922">
    <property type="entry name" value="DEXHc_LHR-like"/>
    <property type="match status" value="1"/>
</dbReference>
<keyword evidence="2" id="KW-0067">ATP-binding</keyword>
<dbReference type="PROSITE" id="PS51194">
    <property type="entry name" value="HELICASE_CTER"/>
    <property type="match status" value="1"/>
</dbReference>
<dbReference type="Pfam" id="PF00270">
    <property type="entry name" value="DEAD"/>
    <property type="match status" value="1"/>
</dbReference>
<keyword evidence="1" id="KW-0547">Nucleotide-binding</keyword>
<evidence type="ECO:0000313" key="5">
    <source>
        <dbReference type="EMBL" id="KKN61887.1"/>
    </source>
</evidence>
<accession>A0A0F9SHY7</accession>
<evidence type="ECO:0008006" key="6">
    <source>
        <dbReference type="Google" id="ProtNLM"/>
    </source>
</evidence>
<organism evidence="5">
    <name type="scientific">marine sediment metagenome</name>
    <dbReference type="NCBI Taxonomy" id="412755"/>
    <lineage>
        <taxon>unclassified sequences</taxon>
        <taxon>metagenomes</taxon>
        <taxon>ecological metagenomes</taxon>
    </lineage>
</organism>
<dbReference type="PANTHER" id="PTHR47962:SF5">
    <property type="entry name" value="ATP-DEPENDENT HELICASE LHR-RELATED"/>
    <property type="match status" value="1"/>
</dbReference>
<dbReference type="Pfam" id="PF00271">
    <property type="entry name" value="Helicase_C"/>
    <property type="match status" value="1"/>
</dbReference>
<sequence length="724" mass="79736">MSSAFDQLSRPVQKWIRQQGWRELRDIQARAIRTIYETDNDLIVAASTAGGKTEAAFFPLISQVLDAPAEGGGFDVLYIGPLKALITDQAGRLEGICQEAELPVVPWHGDVSQSVKTRAMKNPKGILLITPESLEALFVRRGLEIARLFGATRAVVIDELHTVLDSERGVQLRSLLTRLELAIKRPIRRIGLSATLGDMDLARAYLRPDNAEHVTLIEAEGGEAELKLQLRGYLPGGEDDNTPSATDAVAAHLFEHLRGSDNLVFAGARQRVEIYADRLRNLCEQEHLPQEFYPHHASLSRDHRDFVERRLKDSSKPTTAVCTSTLELGIDIGDVTCVAQIGAPFTVAALRQRLGRSGRREGQPAILRQYAVETRLSSDSSFVDRLRLGLIRSIAMIDLLLEGWCEPPKPQALHLSTLVHQILSVIAQRGGAPANILYSVLCREGPFRQVTPAMFTDVLRALGHPETGLIEQTDGGLLLLGQNGERLVEHYSFYAVFKTPEEYRLVSNGRDLGTLPIDNILSPGMMLIFSGRRWLVQEIHDREKVIMVKPAKAGVPPVFGGDPGEIHDEVIERMFDVLEADTKPLYMDANALEMLEEARLNYAQMGFANASLVNLGEETSIIATRVGTMKTTTLALALRSFGFSVEQYDGFLQVEGGDETPPLQMVLERIASGEAVDLFIGVGNLMSEKFHPYLTADLRALDAASSKLALHLLSDIVGLIVSKV</sequence>
<dbReference type="SMART" id="SM00490">
    <property type="entry name" value="HELICc"/>
    <property type="match status" value="1"/>
</dbReference>
<dbReference type="EMBL" id="LAZR01000641">
    <property type="protein sequence ID" value="KKN61887.1"/>
    <property type="molecule type" value="Genomic_DNA"/>
</dbReference>
<dbReference type="InterPro" id="IPR014001">
    <property type="entry name" value="Helicase_ATP-bd"/>
</dbReference>
<dbReference type="InterPro" id="IPR027417">
    <property type="entry name" value="P-loop_NTPase"/>
</dbReference>